<organism evidence="1 2">
    <name type="scientific">Gigaspora margarita</name>
    <dbReference type="NCBI Taxonomy" id="4874"/>
    <lineage>
        <taxon>Eukaryota</taxon>
        <taxon>Fungi</taxon>
        <taxon>Fungi incertae sedis</taxon>
        <taxon>Mucoromycota</taxon>
        <taxon>Glomeromycotina</taxon>
        <taxon>Glomeromycetes</taxon>
        <taxon>Diversisporales</taxon>
        <taxon>Gigasporaceae</taxon>
        <taxon>Gigaspora</taxon>
    </lineage>
</organism>
<name>A0ABN7V3Y9_GIGMA</name>
<proteinExistence type="predicted"/>
<protein>
    <submittedName>
        <fullName evidence="1">4495_t:CDS:1</fullName>
    </submittedName>
</protein>
<sequence length="44" mass="5058">PEIVPEEPGKNNQNVVIIDALENYNNELFYKTRLLKTPKTSPET</sequence>
<reference evidence="1 2" key="1">
    <citation type="submission" date="2021-06" db="EMBL/GenBank/DDBJ databases">
        <authorList>
            <person name="Kallberg Y."/>
            <person name="Tangrot J."/>
            <person name="Rosling A."/>
        </authorList>
    </citation>
    <scope>NUCLEOTIDE SEQUENCE [LARGE SCALE GENOMIC DNA]</scope>
    <source>
        <strain evidence="1 2">120-4 pot B 10/14</strain>
    </source>
</reference>
<dbReference type="EMBL" id="CAJVQB010008831">
    <property type="protein sequence ID" value="CAG8723669.1"/>
    <property type="molecule type" value="Genomic_DNA"/>
</dbReference>
<evidence type="ECO:0000313" key="1">
    <source>
        <dbReference type="EMBL" id="CAG8723669.1"/>
    </source>
</evidence>
<gene>
    <name evidence="1" type="ORF">GMARGA_LOCUS13737</name>
</gene>
<comment type="caution">
    <text evidence="1">The sequence shown here is derived from an EMBL/GenBank/DDBJ whole genome shotgun (WGS) entry which is preliminary data.</text>
</comment>
<keyword evidence="2" id="KW-1185">Reference proteome</keyword>
<accession>A0ABN7V3Y9</accession>
<dbReference type="Proteomes" id="UP000789901">
    <property type="component" value="Unassembled WGS sequence"/>
</dbReference>
<feature type="non-terminal residue" evidence="1">
    <location>
        <position position="1"/>
    </location>
</feature>
<evidence type="ECO:0000313" key="2">
    <source>
        <dbReference type="Proteomes" id="UP000789901"/>
    </source>
</evidence>